<dbReference type="InterPro" id="IPR019490">
    <property type="entry name" value="Glu6P/Mann6P_isomerase_C"/>
</dbReference>
<dbReference type="GO" id="GO:0097367">
    <property type="term" value="F:carbohydrate derivative binding"/>
    <property type="evidence" value="ECO:0007669"/>
    <property type="project" value="InterPro"/>
</dbReference>
<gene>
    <name evidence="4" type="ORF">A3B92_04005</name>
</gene>
<dbReference type="InterPro" id="IPR001347">
    <property type="entry name" value="SIS_dom"/>
</dbReference>
<sequence length="322" mass="36828">MMYDAIKNFPKQFEYKPFVENGKKLKKYRKYVVLGMGGSNLAPELFKIRNPNIDIYSHRDYSLPVFGQNVLKNSLIIASSYSGNTEEVIDGFKVALKKKFPLVVIATGGKLLELAKKLKIPYVQMPSTGIQPRSATGYATKGLAELMKEKQLVKELTELPQLLKSYELERAGKALAKKLKGHVPVIYSSLRNKPIAYNWKIKFNETGKIPAYLNAFSELNHNEMTGFDVKDSTRALSKLFCFLFLKDALDNPKITKRMNITERLYREKKLPVEIVIIKGETLFHKIFSSLLFADWTAYYTAQEYGVEAEQVPMVEEFKNLIK</sequence>
<dbReference type="SUPFAM" id="SSF53697">
    <property type="entry name" value="SIS domain"/>
    <property type="match status" value="1"/>
</dbReference>
<dbReference type="Gene3D" id="3.40.50.10490">
    <property type="entry name" value="Glucose-6-phosphate isomerase like protein, domain 1"/>
    <property type="match status" value="2"/>
</dbReference>
<protein>
    <recommendedName>
        <fullName evidence="3">SIS domain-containing protein</fullName>
    </recommendedName>
</protein>
<name>A0A1G1ZFE0_9BACT</name>
<dbReference type="GO" id="GO:1901135">
    <property type="term" value="P:carbohydrate derivative metabolic process"/>
    <property type="evidence" value="ECO:0007669"/>
    <property type="project" value="InterPro"/>
</dbReference>
<evidence type="ECO:0000259" key="3">
    <source>
        <dbReference type="PROSITE" id="PS51464"/>
    </source>
</evidence>
<dbReference type="STRING" id="1798404.A3B92_04005"/>
<proteinExistence type="inferred from homology"/>
<dbReference type="InterPro" id="IPR046348">
    <property type="entry name" value="SIS_dom_sf"/>
</dbReference>
<dbReference type="AlphaFoldDB" id="A0A1G1ZFE0"/>
<dbReference type="CDD" id="cd05637">
    <property type="entry name" value="SIS_PGI_PMI_2"/>
    <property type="match status" value="1"/>
</dbReference>
<evidence type="ECO:0000256" key="2">
    <source>
        <dbReference type="ARBA" id="ARBA00023235"/>
    </source>
</evidence>
<dbReference type="GO" id="GO:0004476">
    <property type="term" value="F:mannose-6-phosphate isomerase activity"/>
    <property type="evidence" value="ECO:0007669"/>
    <property type="project" value="InterPro"/>
</dbReference>
<keyword evidence="2" id="KW-0413">Isomerase</keyword>
<evidence type="ECO:0000313" key="4">
    <source>
        <dbReference type="EMBL" id="OGY63233.1"/>
    </source>
</evidence>
<reference evidence="4 5" key="1">
    <citation type="journal article" date="2016" name="Nat. Commun.">
        <title>Thousands of microbial genomes shed light on interconnected biogeochemical processes in an aquifer system.</title>
        <authorList>
            <person name="Anantharaman K."/>
            <person name="Brown C.T."/>
            <person name="Hug L.A."/>
            <person name="Sharon I."/>
            <person name="Castelle C.J."/>
            <person name="Probst A.J."/>
            <person name="Thomas B.C."/>
            <person name="Singh A."/>
            <person name="Wilkins M.J."/>
            <person name="Karaoz U."/>
            <person name="Brodie E.L."/>
            <person name="Williams K.H."/>
            <person name="Hubbard S.S."/>
            <person name="Banfield J.F."/>
        </authorList>
    </citation>
    <scope>NUCLEOTIDE SEQUENCE [LARGE SCALE GENOMIC DNA]</scope>
</reference>
<accession>A0A1G1ZFE0</accession>
<organism evidence="4 5">
    <name type="scientific">Candidatus Harrisonbacteria bacterium RIFCSPHIGHO2_02_FULL_42_16</name>
    <dbReference type="NCBI Taxonomy" id="1798404"/>
    <lineage>
        <taxon>Bacteria</taxon>
        <taxon>Candidatus Harrisoniibacteriota</taxon>
    </lineage>
</organism>
<dbReference type="Pfam" id="PF10432">
    <property type="entry name" value="bact-PGI_C"/>
    <property type="match status" value="1"/>
</dbReference>
<evidence type="ECO:0000313" key="5">
    <source>
        <dbReference type="Proteomes" id="UP000177960"/>
    </source>
</evidence>
<dbReference type="PROSITE" id="PS51464">
    <property type="entry name" value="SIS"/>
    <property type="match status" value="1"/>
</dbReference>
<dbReference type="GO" id="GO:0004347">
    <property type="term" value="F:glucose-6-phosphate isomerase activity"/>
    <property type="evidence" value="ECO:0007669"/>
    <property type="project" value="InterPro"/>
</dbReference>
<evidence type="ECO:0000256" key="1">
    <source>
        <dbReference type="ARBA" id="ARBA00010523"/>
    </source>
</evidence>
<comment type="caution">
    <text evidence="4">The sequence shown here is derived from an EMBL/GenBank/DDBJ whole genome shotgun (WGS) entry which is preliminary data.</text>
</comment>
<feature type="domain" description="SIS" evidence="3">
    <location>
        <begin position="21"/>
        <end position="158"/>
    </location>
</feature>
<dbReference type="Proteomes" id="UP000177960">
    <property type="component" value="Unassembled WGS sequence"/>
</dbReference>
<dbReference type="GO" id="GO:0005975">
    <property type="term" value="P:carbohydrate metabolic process"/>
    <property type="evidence" value="ECO:0007669"/>
    <property type="project" value="InterPro"/>
</dbReference>
<comment type="similarity">
    <text evidence="1">Belongs to the PGI/PMI family.</text>
</comment>
<dbReference type="EMBL" id="MHJG01000025">
    <property type="protein sequence ID" value="OGY63233.1"/>
    <property type="molecule type" value="Genomic_DNA"/>
</dbReference>